<evidence type="ECO:0000313" key="3">
    <source>
        <dbReference type="Proteomes" id="UP000683925"/>
    </source>
</evidence>
<dbReference type="EMBL" id="CAJJDP010000102">
    <property type="protein sequence ID" value="CAD8192680.1"/>
    <property type="molecule type" value="Genomic_DNA"/>
</dbReference>
<evidence type="ECO:0000256" key="1">
    <source>
        <dbReference type="SAM" id="MobiDB-lite"/>
    </source>
</evidence>
<accession>A0A8S1WVP2</accession>
<dbReference type="AlphaFoldDB" id="A0A8S1WVP2"/>
<feature type="compositionally biased region" description="Low complexity" evidence="1">
    <location>
        <begin position="103"/>
        <end position="114"/>
    </location>
</feature>
<organism evidence="2 3">
    <name type="scientific">Paramecium octaurelia</name>
    <dbReference type="NCBI Taxonomy" id="43137"/>
    <lineage>
        <taxon>Eukaryota</taxon>
        <taxon>Sar</taxon>
        <taxon>Alveolata</taxon>
        <taxon>Ciliophora</taxon>
        <taxon>Intramacronucleata</taxon>
        <taxon>Oligohymenophorea</taxon>
        <taxon>Peniculida</taxon>
        <taxon>Parameciidae</taxon>
        <taxon>Paramecium</taxon>
    </lineage>
</organism>
<dbReference type="Proteomes" id="UP000683925">
    <property type="component" value="Unassembled WGS sequence"/>
</dbReference>
<protein>
    <submittedName>
        <fullName evidence="2">Uncharacterized protein</fullName>
    </submittedName>
</protein>
<reference evidence="2" key="1">
    <citation type="submission" date="2021-01" db="EMBL/GenBank/DDBJ databases">
        <authorList>
            <consortium name="Genoscope - CEA"/>
            <person name="William W."/>
        </authorList>
    </citation>
    <scope>NUCLEOTIDE SEQUENCE</scope>
</reference>
<keyword evidence="3" id="KW-1185">Reference proteome</keyword>
<feature type="region of interest" description="Disordered" evidence="1">
    <location>
        <begin position="102"/>
        <end position="121"/>
    </location>
</feature>
<evidence type="ECO:0000313" key="2">
    <source>
        <dbReference type="EMBL" id="CAD8192680.1"/>
    </source>
</evidence>
<proteinExistence type="predicted"/>
<comment type="caution">
    <text evidence="2">The sequence shown here is derived from an EMBL/GenBank/DDBJ whole genome shotgun (WGS) entry which is preliminary data.</text>
</comment>
<gene>
    <name evidence="2" type="ORF">POCTA_138.1.T1020205</name>
</gene>
<name>A0A8S1WVP2_PAROT</name>
<sequence length="121" mass="13871">MQPKLLIHLTTVQQLRNILYQMPINMIEMLYIRITAQLCHTASKIYENYSICSHRKAWHSIYAQVPTKKNYPKSQLVEASEHQMLVLINQQLLAPMHPVKLPSPSSFESRSASSGALVQLI</sequence>